<dbReference type="SMART" id="SM00225">
    <property type="entry name" value="BTB"/>
    <property type="match status" value="1"/>
</dbReference>
<organism evidence="2 3">
    <name type="scientific">Penicillium salamii</name>
    <dbReference type="NCBI Taxonomy" id="1612424"/>
    <lineage>
        <taxon>Eukaryota</taxon>
        <taxon>Fungi</taxon>
        <taxon>Dikarya</taxon>
        <taxon>Ascomycota</taxon>
        <taxon>Pezizomycotina</taxon>
        <taxon>Eurotiomycetes</taxon>
        <taxon>Eurotiomycetidae</taxon>
        <taxon>Eurotiales</taxon>
        <taxon>Aspergillaceae</taxon>
        <taxon>Penicillium</taxon>
    </lineage>
</organism>
<dbReference type="AlphaFoldDB" id="A0A9W4JA55"/>
<dbReference type="InterPro" id="IPR011333">
    <property type="entry name" value="SKP1/BTB/POZ_sf"/>
</dbReference>
<dbReference type="Gene3D" id="3.30.710.10">
    <property type="entry name" value="Potassium Channel Kv1.1, Chain A"/>
    <property type="match status" value="1"/>
</dbReference>
<gene>
    <name evidence="2" type="ORF">PSALAMII_LOCUS6135</name>
</gene>
<proteinExistence type="predicted"/>
<dbReference type="Pfam" id="PF00651">
    <property type="entry name" value="BTB"/>
    <property type="match status" value="1"/>
</dbReference>
<protein>
    <recommendedName>
        <fullName evidence="1">BTB domain-containing protein</fullName>
    </recommendedName>
</protein>
<dbReference type="InterPro" id="IPR000210">
    <property type="entry name" value="BTB/POZ_dom"/>
</dbReference>
<dbReference type="SUPFAM" id="SSF54695">
    <property type="entry name" value="POZ domain"/>
    <property type="match status" value="1"/>
</dbReference>
<accession>A0A9W4JA55</accession>
<comment type="caution">
    <text evidence="2">The sequence shown here is derived from an EMBL/GenBank/DDBJ whole genome shotgun (WGS) entry which is preliminary data.</text>
</comment>
<evidence type="ECO:0000313" key="3">
    <source>
        <dbReference type="Proteomes" id="UP001152592"/>
    </source>
</evidence>
<dbReference type="PROSITE" id="PS50097">
    <property type="entry name" value="BTB"/>
    <property type="match status" value="1"/>
</dbReference>
<evidence type="ECO:0000313" key="2">
    <source>
        <dbReference type="EMBL" id="CAG8384911.1"/>
    </source>
</evidence>
<dbReference type="OrthoDB" id="1735853at2759"/>
<dbReference type="PANTHER" id="PTHR24413">
    <property type="entry name" value="SPECKLE-TYPE POZ PROTEIN"/>
    <property type="match status" value="1"/>
</dbReference>
<name>A0A9W4JA55_9EURO</name>
<dbReference type="Proteomes" id="UP001152592">
    <property type="component" value="Unassembled WGS sequence"/>
</dbReference>
<dbReference type="EMBL" id="CAJVPD010000238">
    <property type="protein sequence ID" value="CAG8384911.1"/>
    <property type="molecule type" value="Genomic_DNA"/>
</dbReference>
<sequence>MDEMQGVVDSHHFVTDILPLYRDTEVRIRVVPSNKEYIISKAIICAESPVLSAMFEGNFQESQARTVEMKEMEDVISIQSVEALLMWLYLHTVRFDIEGQEECISAALELARLADMYNIVKLETDVAQYIKGKMLDTGIDRGCSDLNTKWLRSEHIISAIALPCGHPVRKLLASAPV</sequence>
<feature type="domain" description="BTB" evidence="1">
    <location>
        <begin position="24"/>
        <end position="97"/>
    </location>
</feature>
<reference evidence="2" key="1">
    <citation type="submission" date="2021-07" db="EMBL/GenBank/DDBJ databases">
        <authorList>
            <person name="Branca A.L. A."/>
        </authorList>
    </citation>
    <scope>NUCLEOTIDE SEQUENCE</scope>
</reference>
<evidence type="ECO:0000259" key="1">
    <source>
        <dbReference type="PROSITE" id="PS50097"/>
    </source>
</evidence>